<keyword evidence="3" id="KW-0479">Metal-binding</keyword>
<comment type="subcellular location">
    <subcellularLocation>
        <location evidence="1">Nucleus</location>
    </subcellularLocation>
</comment>
<evidence type="ECO:0000259" key="5">
    <source>
        <dbReference type="PROSITE" id="PS50157"/>
    </source>
</evidence>
<evidence type="ECO:0000256" key="1">
    <source>
        <dbReference type="ARBA" id="ARBA00004123"/>
    </source>
</evidence>
<dbReference type="SMART" id="SM00225">
    <property type="entry name" value="BTB"/>
    <property type="match status" value="1"/>
</dbReference>
<dbReference type="InterPro" id="IPR000210">
    <property type="entry name" value="BTB/POZ_dom"/>
</dbReference>
<keyword evidence="2" id="KW-0539">Nucleus</keyword>
<reference evidence="6" key="1">
    <citation type="journal article" date="2023" name="Insect Mol. Biol.">
        <title>Genome sequencing provides insights into the evolution of gene families encoding plant cell wall-degrading enzymes in longhorned beetles.</title>
        <authorList>
            <person name="Shin N.R."/>
            <person name="Okamura Y."/>
            <person name="Kirsch R."/>
            <person name="Pauchet Y."/>
        </authorList>
    </citation>
    <scope>NUCLEOTIDE SEQUENCE</scope>
    <source>
        <strain evidence="6">RBIC_L_NR</strain>
    </source>
</reference>
<feature type="domain" description="BTB" evidence="4">
    <location>
        <begin position="31"/>
        <end position="96"/>
    </location>
</feature>
<dbReference type="PROSITE" id="PS50097">
    <property type="entry name" value="BTB"/>
    <property type="match status" value="1"/>
</dbReference>
<proteinExistence type="predicted"/>
<feature type="domain" description="C2H2-type" evidence="5">
    <location>
        <begin position="168"/>
        <end position="195"/>
    </location>
</feature>
<evidence type="ECO:0000313" key="7">
    <source>
        <dbReference type="Proteomes" id="UP001162156"/>
    </source>
</evidence>
<evidence type="ECO:0000313" key="6">
    <source>
        <dbReference type="EMBL" id="KAJ8930251.1"/>
    </source>
</evidence>
<name>A0AAV8WXA3_9CUCU</name>
<dbReference type="PANTHER" id="PTHR23110">
    <property type="entry name" value="BTB DOMAIN TRANSCRIPTION FACTOR"/>
    <property type="match status" value="1"/>
</dbReference>
<dbReference type="InterPro" id="IPR011333">
    <property type="entry name" value="SKP1/BTB/POZ_sf"/>
</dbReference>
<evidence type="ECO:0000256" key="3">
    <source>
        <dbReference type="PROSITE-ProRule" id="PRU00042"/>
    </source>
</evidence>
<dbReference type="SUPFAM" id="SSF54695">
    <property type="entry name" value="POZ domain"/>
    <property type="match status" value="1"/>
</dbReference>
<keyword evidence="3" id="KW-0863">Zinc-finger</keyword>
<dbReference type="AlphaFoldDB" id="A0AAV8WXA3"/>
<accession>A0AAV8WXA3</accession>
<dbReference type="Gene3D" id="3.30.710.10">
    <property type="entry name" value="Potassium Channel Kv1.1, Chain A"/>
    <property type="match status" value="1"/>
</dbReference>
<dbReference type="GO" id="GO:0003006">
    <property type="term" value="P:developmental process involved in reproduction"/>
    <property type="evidence" value="ECO:0007669"/>
    <property type="project" value="UniProtKB-ARBA"/>
</dbReference>
<sequence length="247" mass="28705">MSDQQFVLRWHYHETTLIHNLPCLLESDILTDVTLSVGAQHVKAHKIILAMCSVYFLQLFQEMKTTHPVVILHNVSIDDVKAILSFMYRGQCVVTQEQLPSLLSVAKLLKIQGLCDMKNSKSNFSRQDNTRDPGPIAVIKEHSPIKHEDQTYALIPRKISTKDSSETCKCFLCGKYLSNQYNLRVHMETHEERTTLVSLVHMCLEVEMLYENMYLIDIQKNITLENEKRQTVYEASENYLINVFRWI</sequence>
<organism evidence="6 7">
    <name type="scientific">Rhamnusium bicolor</name>
    <dbReference type="NCBI Taxonomy" id="1586634"/>
    <lineage>
        <taxon>Eukaryota</taxon>
        <taxon>Metazoa</taxon>
        <taxon>Ecdysozoa</taxon>
        <taxon>Arthropoda</taxon>
        <taxon>Hexapoda</taxon>
        <taxon>Insecta</taxon>
        <taxon>Pterygota</taxon>
        <taxon>Neoptera</taxon>
        <taxon>Endopterygota</taxon>
        <taxon>Coleoptera</taxon>
        <taxon>Polyphaga</taxon>
        <taxon>Cucujiformia</taxon>
        <taxon>Chrysomeloidea</taxon>
        <taxon>Cerambycidae</taxon>
        <taxon>Lepturinae</taxon>
        <taxon>Rhagiini</taxon>
        <taxon>Rhamnusium</taxon>
    </lineage>
</organism>
<dbReference type="GO" id="GO:0048513">
    <property type="term" value="P:animal organ development"/>
    <property type="evidence" value="ECO:0007669"/>
    <property type="project" value="UniProtKB-ARBA"/>
</dbReference>
<evidence type="ECO:0000256" key="2">
    <source>
        <dbReference type="ARBA" id="ARBA00023242"/>
    </source>
</evidence>
<dbReference type="GO" id="GO:0008270">
    <property type="term" value="F:zinc ion binding"/>
    <property type="evidence" value="ECO:0007669"/>
    <property type="project" value="UniProtKB-KW"/>
</dbReference>
<dbReference type="PROSITE" id="PS00028">
    <property type="entry name" value="ZINC_FINGER_C2H2_1"/>
    <property type="match status" value="1"/>
</dbReference>
<dbReference type="Proteomes" id="UP001162156">
    <property type="component" value="Unassembled WGS sequence"/>
</dbReference>
<dbReference type="InterPro" id="IPR013087">
    <property type="entry name" value="Znf_C2H2_type"/>
</dbReference>
<keyword evidence="3" id="KW-0862">Zinc</keyword>
<dbReference type="PROSITE" id="PS50157">
    <property type="entry name" value="ZINC_FINGER_C2H2_2"/>
    <property type="match status" value="1"/>
</dbReference>
<dbReference type="GO" id="GO:0006357">
    <property type="term" value="P:regulation of transcription by RNA polymerase II"/>
    <property type="evidence" value="ECO:0007669"/>
    <property type="project" value="TreeGrafter"/>
</dbReference>
<dbReference type="EMBL" id="JANEYF010004717">
    <property type="protein sequence ID" value="KAJ8930251.1"/>
    <property type="molecule type" value="Genomic_DNA"/>
</dbReference>
<dbReference type="CDD" id="cd18315">
    <property type="entry name" value="BTB_POZ_BAB-like"/>
    <property type="match status" value="1"/>
</dbReference>
<dbReference type="GO" id="GO:0048468">
    <property type="term" value="P:cell development"/>
    <property type="evidence" value="ECO:0007669"/>
    <property type="project" value="UniProtKB-ARBA"/>
</dbReference>
<dbReference type="InterPro" id="IPR051095">
    <property type="entry name" value="Dros_DevTransReg"/>
</dbReference>
<evidence type="ECO:0000259" key="4">
    <source>
        <dbReference type="PROSITE" id="PS50097"/>
    </source>
</evidence>
<gene>
    <name evidence="6" type="ORF">NQ314_016979</name>
</gene>
<dbReference type="PANTHER" id="PTHR23110:SF99">
    <property type="entry name" value="BROAD-COMPLEX CORE PROTEIN ISOFORM 6"/>
    <property type="match status" value="1"/>
</dbReference>
<comment type="caution">
    <text evidence="6">The sequence shown here is derived from an EMBL/GenBank/DDBJ whole genome shotgun (WGS) entry which is preliminary data.</text>
</comment>
<dbReference type="GO" id="GO:0005634">
    <property type="term" value="C:nucleus"/>
    <property type="evidence" value="ECO:0007669"/>
    <property type="project" value="UniProtKB-SubCell"/>
</dbReference>
<keyword evidence="7" id="KW-1185">Reference proteome</keyword>
<dbReference type="Pfam" id="PF00651">
    <property type="entry name" value="BTB"/>
    <property type="match status" value="1"/>
</dbReference>
<protein>
    <submittedName>
        <fullName evidence="6">Uncharacterized protein</fullName>
    </submittedName>
</protein>